<feature type="transmembrane region" description="Helical" evidence="3">
    <location>
        <begin position="249"/>
        <end position="267"/>
    </location>
</feature>
<dbReference type="InterPro" id="IPR052599">
    <property type="entry name" value="SLC43A_AATransporter"/>
</dbReference>
<feature type="transmembrane region" description="Helical" evidence="3">
    <location>
        <begin position="485"/>
        <end position="506"/>
    </location>
</feature>
<dbReference type="PANTHER" id="PTHR20772:SF4">
    <property type="entry name" value="HYPOTHETICAL AMINO ACID TRANSPORTER (EUROFUNG)"/>
    <property type="match status" value="1"/>
</dbReference>
<keyword evidence="3" id="KW-0812">Transmembrane</keyword>
<feature type="transmembrane region" description="Helical" evidence="3">
    <location>
        <begin position="214"/>
        <end position="237"/>
    </location>
</feature>
<feature type="transmembrane region" description="Helical" evidence="3">
    <location>
        <begin position="431"/>
        <end position="450"/>
    </location>
</feature>
<proteinExistence type="predicted"/>
<feature type="transmembrane region" description="Helical" evidence="3">
    <location>
        <begin position="405"/>
        <end position="424"/>
    </location>
</feature>
<organism evidence="4 5">
    <name type="scientific">Rhizodiscina lignyota</name>
    <dbReference type="NCBI Taxonomy" id="1504668"/>
    <lineage>
        <taxon>Eukaryota</taxon>
        <taxon>Fungi</taxon>
        <taxon>Dikarya</taxon>
        <taxon>Ascomycota</taxon>
        <taxon>Pezizomycotina</taxon>
        <taxon>Dothideomycetes</taxon>
        <taxon>Pleosporomycetidae</taxon>
        <taxon>Aulographales</taxon>
        <taxon>Rhizodiscinaceae</taxon>
        <taxon>Rhizodiscina</taxon>
    </lineage>
</organism>
<dbReference type="GO" id="GO:0022857">
    <property type="term" value="F:transmembrane transporter activity"/>
    <property type="evidence" value="ECO:0007669"/>
    <property type="project" value="InterPro"/>
</dbReference>
<gene>
    <name evidence="4" type="ORF">NA57DRAFT_63508</name>
</gene>
<comment type="caution">
    <text evidence="4">The sequence shown here is derived from an EMBL/GenBank/DDBJ whole genome shotgun (WGS) entry which is preliminary data.</text>
</comment>
<evidence type="ECO:0000256" key="2">
    <source>
        <dbReference type="SAM" id="MobiDB-lite"/>
    </source>
</evidence>
<name>A0A9P4IMF6_9PEZI</name>
<feature type="region of interest" description="Disordered" evidence="2">
    <location>
        <begin position="591"/>
        <end position="613"/>
    </location>
</feature>
<reference evidence="4" key="1">
    <citation type="journal article" date="2020" name="Stud. Mycol.">
        <title>101 Dothideomycetes genomes: a test case for predicting lifestyles and emergence of pathogens.</title>
        <authorList>
            <person name="Haridas S."/>
            <person name="Albert R."/>
            <person name="Binder M."/>
            <person name="Bloem J."/>
            <person name="Labutti K."/>
            <person name="Salamov A."/>
            <person name="Andreopoulos B."/>
            <person name="Baker S."/>
            <person name="Barry K."/>
            <person name="Bills G."/>
            <person name="Bluhm B."/>
            <person name="Cannon C."/>
            <person name="Castanera R."/>
            <person name="Culley D."/>
            <person name="Daum C."/>
            <person name="Ezra D."/>
            <person name="Gonzalez J."/>
            <person name="Henrissat B."/>
            <person name="Kuo A."/>
            <person name="Liang C."/>
            <person name="Lipzen A."/>
            <person name="Lutzoni F."/>
            <person name="Magnuson J."/>
            <person name="Mondo S."/>
            <person name="Nolan M."/>
            <person name="Ohm R."/>
            <person name="Pangilinan J."/>
            <person name="Park H.-J."/>
            <person name="Ramirez L."/>
            <person name="Alfaro M."/>
            <person name="Sun H."/>
            <person name="Tritt A."/>
            <person name="Yoshinaga Y."/>
            <person name="Zwiers L.-H."/>
            <person name="Turgeon B."/>
            <person name="Goodwin S."/>
            <person name="Spatafora J."/>
            <person name="Crous P."/>
            <person name="Grigoriev I."/>
        </authorList>
    </citation>
    <scope>NUCLEOTIDE SEQUENCE</scope>
    <source>
        <strain evidence="4">CBS 133067</strain>
    </source>
</reference>
<keyword evidence="3" id="KW-0472">Membrane</keyword>
<evidence type="ECO:0000313" key="5">
    <source>
        <dbReference type="Proteomes" id="UP000799772"/>
    </source>
</evidence>
<evidence type="ECO:0000313" key="4">
    <source>
        <dbReference type="EMBL" id="KAF2102633.1"/>
    </source>
</evidence>
<protein>
    <submittedName>
        <fullName evidence="4">MFS transporter, LAT3 family, solute carrier family 43, member 3</fullName>
    </submittedName>
</protein>
<comment type="subcellular location">
    <subcellularLocation>
        <location evidence="1">Membrane</location>
        <topology evidence="1">Multi-pass membrane protein</topology>
    </subcellularLocation>
</comment>
<keyword evidence="5" id="KW-1185">Reference proteome</keyword>
<feature type="transmembrane region" description="Helical" evidence="3">
    <location>
        <begin position="182"/>
        <end position="202"/>
    </location>
</feature>
<dbReference type="OrthoDB" id="330047at2759"/>
<keyword evidence="3" id="KW-1133">Transmembrane helix</keyword>
<dbReference type="InterPro" id="IPR036259">
    <property type="entry name" value="MFS_trans_sf"/>
</dbReference>
<feature type="transmembrane region" description="Helical" evidence="3">
    <location>
        <begin position="366"/>
        <end position="385"/>
    </location>
</feature>
<feature type="compositionally biased region" description="Low complexity" evidence="2">
    <location>
        <begin position="24"/>
        <end position="43"/>
    </location>
</feature>
<dbReference type="SUPFAM" id="SSF103473">
    <property type="entry name" value="MFS general substrate transporter"/>
    <property type="match status" value="1"/>
</dbReference>
<dbReference type="EMBL" id="ML978122">
    <property type="protein sequence ID" value="KAF2102633.1"/>
    <property type="molecule type" value="Genomic_DNA"/>
</dbReference>
<evidence type="ECO:0000256" key="3">
    <source>
        <dbReference type="SAM" id="Phobius"/>
    </source>
</evidence>
<feature type="transmembrane region" description="Helical" evidence="3">
    <location>
        <begin position="156"/>
        <end position="176"/>
    </location>
</feature>
<dbReference type="GO" id="GO:0000329">
    <property type="term" value="C:fungal-type vacuole membrane"/>
    <property type="evidence" value="ECO:0007669"/>
    <property type="project" value="TreeGrafter"/>
</dbReference>
<dbReference type="Proteomes" id="UP000799772">
    <property type="component" value="Unassembled WGS sequence"/>
</dbReference>
<sequence length="613" mass="68380">MSLAQHVSAFEGVDREPLEDDAESLLSLSQVPSRRTSRRPSLSYDPIPPAQDPQEKLEPIGAYDVSQSKRLVQVAIGVISCVIAAGIVFGFAALKPVLIGENVYRELCTKKELEDQVVVCYLQDLKLNLTFNVASVTANMSALLVGAILDRFGPRVCGILSSVILTFGTLCMAFERELPFDAIVAGHFLLALGGTFVFVPSFHLSNAFPRYQGLILALITGAFDSSAAVFLIFRLIYESSRHQFALKQFFLLYLVVPVFVLTTQLFLMPNKSYETRIGLQQTAEEAEDPAHDVHSSDEELDDSEMWYVRSLRADDRKRIRAEISSLLGNMAEQEDREKKEEQIRFNSQAWGALHGQPAWRQIRSPWFILITVFTILQMARFNFFIATIWSQYRYMLRSTEMADRINSFFDLALPIGGVAAVPFIGTLLDNLSVAGVLAIVVTLSTAVGFIGTLHYAWAGYMNVVLFCIFRPLYYSAMSDYTVKVFGLATFGTIYGTIICTSGLLTFTQSALQAITHEAFSDNPTPVNLALAGLGLISGAALVLYVAFAGRKVQQEVVEEEERRSLLPTPRETPRLDARFVKQSRADLCQRQIERENNHLSDDKPRRESARSNI</sequence>
<dbReference type="AlphaFoldDB" id="A0A9P4IMF6"/>
<dbReference type="Gene3D" id="1.20.1250.20">
    <property type="entry name" value="MFS general substrate transporter like domains"/>
    <property type="match status" value="1"/>
</dbReference>
<evidence type="ECO:0000256" key="1">
    <source>
        <dbReference type="ARBA" id="ARBA00004141"/>
    </source>
</evidence>
<feature type="transmembrane region" description="Helical" evidence="3">
    <location>
        <begin position="526"/>
        <end position="547"/>
    </location>
</feature>
<feature type="region of interest" description="Disordered" evidence="2">
    <location>
        <begin position="14"/>
        <end position="55"/>
    </location>
</feature>
<dbReference type="InterPro" id="IPR011701">
    <property type="entry name" value="MFS"/>
</dbReference>
<dbReference type="Pfam" id="PF07690">
    <property type="entry name" value="MFS_1"/>
    <property type="match status" value="1"/>
</dbReference>
<accession>A0A9P4IMF6</accession>
<dbReference type="PANTHER" id="PTHR20772">
    <property type="entry name" value="PROTEIN FMP42"/>
    <property type="match status" value="1"/>
</dbReference>
<feature type="transmembrane region" description="Helical" evidence="3">
    <location>
        <begin position="71"/>
        <end position="94"/>
    </location>
</feature>